<protein>
    <submittedName>
        <fullName evidence="1">Uncharacterized protein</fullName>
    </submittedName>
</protein>
<sequence length="193" mass="21641">MLQAFGVHIESIVLSVFGRWIAPMTPEPTLTTPTTTTRNEVDGAQKPSTTPPPPPPSLSPRLKIPKILKFLGRILGYIWVWHWFAHTAPVLFDPLIKAGFVDDLRGVLSRGHDPADLTAHIRPAFTNSFYPILTNSFYRRRQSEAPPPRSWFPHNATASLRPLVHLLIHLLHPLAIHLYTPSAPASTPPLRLR</sequence>
<dbReference type="Proteomes" id="UP000824881">
    <property type="component" value="Unassembled WGS sequence"/>
</dbReference>
<organism evidence="1 2">
    <name type="scientific">Pleurotus cornucopiae</name>
    <name type="common">Cornucopia mushroom</name>
    <dbReference type="NCBI Taxonomy" id="5321"/>
    <lineage>
        <taxon>Eukaryota</taxon>
        <taxon>Fungi</taxon>
        <taxon>Dikarya</taxon>
        <taxon>Basidiomycota</taxon>
        <taxon>Agaricomycotina</taxon>
        <taxon>Agaricomycetes</taxon>
        <taxon>Agaricomycetidae</taxon>
        <taxon>Agaricales</taxon>
        <taxon>Pleurotineae</taxon>
        <taxon>Pleurotaceae</taxon>
        <taxon>Pleurotus</taxon>
    </lineage>
</organism>
<dbReference type="EMBL" id="WQMT02000007">
    <property type="protein sequence ID" value="KAG9221164.1"/>
    <property type="molecule type" value="Genomic_DNA"/>
</dbReference>
<name>A0ACB7ITX0_PLECO</name>
<gene>
    <name evidence="1" type="ORF">CCMSSC00406_0007338</name>
</gene>
<evidence type="ECO:0000313" key="2">
    <source>
        <dbReference type="Proteomes" id="UP000824881"/>
    </source>
</evidence>
<accession>A0ACB7ITX0</accession>
<evidence type="ECO:0000313" key="1">
    <source>
        <dbReference type="EMBL" id="KAG9221164.1"/>
    </source>
</evidence>
<comment type="caution">
    <text evidence="1">The sequence shown here is derived from an EMBL/GenBank/DDBJ whole genome shotgun (WGS) entry which is preliminary data.</text>
</comment>
<keyword evidence="2" id="KW-1185">Reference proteome</keyword>
<reference evidence="1 2" key="1">
    <citation type="journal article" date="2021" name="Appl. Environ. Microbiol.">
        <title>Genetic linkage and physical mapping for an oyster mushroom Pleurotus cornucopiae and QTL analysis for the trait cap color.</title>
        <authorList>
            <person name="Zhang Y."/>
            <person name="Gao W."/>
            <person name="Sonnenberg A."/>
            <person name="Chen Q."/>
            <person name="Zhang J."/>
            <person name="Huang C."/>
        </authorList>
    </citation>
    <scope>NUCLEOTIDE SEQUENCE [LARGE SCALE GENOMIC DNA]</scope>
    <source>
        <strain evidence="1">CCMSSC00406</strain>
    </source>
</reference>
<proteinExistence type="predicted"/>